<dbReference type="PANTHER" id="PTHR11228:SF7">
    <property type="entry name" value="PQQA PEPTIDE CYCLASE"/>
    <property type="match status" value="1"/>
</dbReference>
<dbReference type="InterPro" id="IPR027608">
    <property type="entry name" value="Spiro_SPASM"/>
</dbReference>
<dbReference type="GO" id="GO:0003824">
    <property type="term" value="F:catalytic activity"/>
    <property type="evidence" value="ECO:0007669"/>
    <property type="project" value="InterPro"/>
</dbReference>
<reference evidence="8 9" key="1">
    <citation type="submission" date="2018-02" db="EMBL/GenBank/DDBJ databases">
        <title>Novel Leptospira species isolated from soil and water in Japan.</title>
        <authorList>
            <person name="Nakao R."/>
            <person name="Masuzawa T."/>
        </authorList>
    </citation>
    <scope>NUCLEOTIDE SEQUENCE [LARGE SCALE GENOMIC DNA]</scope>
    <source>
        <strain evidence="8 9">YH101</strain>
    </source>
</reference>
<organism evidence="8 9">
    <name type="scientific">Leptospira ryugenii</name>
    <dbReference type="NCBI Taxonomy" id="1917863"/>
    <lineage>
        <taxon>Bacteria</taxon>
        <taxon>Pseudomonadati</taxon>
        <taxon>Spirochaetota</taxon>
        <taxon>Spirochaetia</taxon>
        <taxon>Leptospirales</taxon>
        <taxon>Leptospiraceae</taxon>
        <taxon>Leptospira</taxon>
    </lineage>
</organism>
<name>A0A2P2E2N5_9LEPT</name>
<feature type="domain" description="4Fe4S-binding SPASM" evidence="7">
    <location>
        <begin position="445"/>
        <end position="509"/>
    </location>
</feature>
<evidence type="ECO:0000256" key="1">
    <source>
        <dbReference type="ARBA" id="ARBA00001966"/>
    </source>
</evidence>
<dbReference type="OrthoDB" id="335556at2"/>
<proteinExistence type="predicted"/>
<dbReference type="CDD" id="cd21109">
    <property type="entry name" value="SPASM"/>
    <property type="match status" value="1"/>
</dbReference>
<dbReference type="Pfam" id="PF04055">
    <property type="entry name" value="Radical_SAM"/>
    <property type="match status" value="1"/>
</dbReference>
<evidence type="ECO:0000313" key="9">
    <source>
        <dbReference type="Proteomes" id="UP000245133"/>
    </source>
</evidence>
<dbReference type="InterPro" id="IPR007197">
    <property type="entry name" value="rSAM"/>
</dbReference>
<dbReference type="Proteomes" id="UP000245133">
    <property type="component" value="Unassembled WGS sequence"/>
</dbReference>
<dbReference type="NCBIfam" id="TIGR04321">
    <property type="entry name" value="spiroSPASM"/>
    <property type="match status" value="1"/>
</dbReference>
<evidence type="ECO:0000256" key="3">
    <source>
        <dbReference type="ARBA" id="ARBA00022723"/>
    </source>
</evidence>
<dbReference type="GO" id="GO:0046872">
    <property type="term" value="F:metal ion binding"/>
    <property type="evidence" value="ECO:0007669"/>
    <property type="project" value="UniProtKB-KW"/>
</dbReference>
<evidence type="ECO:0000256" key="2">
    <source>
        <dbReference type="ARBA" id="ARBA00022691"/>
    </source>
</evidence>
<accession>A0A2P2E2N5</accession>
<dbReference type="InterPro" id="IPR023885">
    <property type="entry name" value="4Fe4S-binding_SPASM_dom"/>
</dbReference>
<comment type="cofactor">
    <cofactor evidence="1">
        <name>[4Fe-4S] cluster</name>
        <dbReference type="ChEBI" id="CHEBI:49883"/>
    </cofactor>
</comment>
<dbReference type="InterPro" id="IPR058240">
    <property type="entry name" value="rSAM_sf"/>
</dbReference>
<dbReference type="Gene3D" id="3.20.20.70">
    <property type="entry name" value="Aldolase class I"/>
    <property type="match status" value="1"/>
</dbReference>
<dbReference type="RefSeq" id="WP_108977528.1">
    <property type="nucleotide sequence ID" value="NZ_BFBB01000008.1"/>
</dbReference>
<protein>
    <submittedName>
        <fullName evidence="8">Spiro-SPASM protein</fullName>
    </submittedName>
</protein>
<dbReference type="CDD" id="cd01335">
    <property type="entry name" value="Radical_SAM"/>
    <property type="match status" value="1"/>
</dbReference>
<evidence type="ECO:0000259" key="7">
    <source>
        <dbReference type="Pfam" id="PF13186"/>
    </source>
</evidence>
<evidence type="ECO:0000259" key="6">
    <source>
        <dbReference type="Pfam" id="PF04055"/>
    </source>
</evidence>
<dbReference type="SUPFAM" id="SSF102114">
    <property type="entry name" value="Radical SAM enzymes"/>
    <property type="match status" value="1"/>
</dbReference>
<dbReference type="Pfam" id="PF13186">
    <property type="entry name" value="SPASM"/>
    <property type="match status" value="1"/>
</dbReference>
<dbReference type="PANTHER" id="PTHR11228">
    <property type="entry name" value="RADICAL SAM DOMAIN PROTEIN"/>
    <property type="match status" value="1"/>
</dbReference>
<gene>
    <name evidence="8" type="ORF">LPTSP4_26970</name>
</gene>
<dbReference type="InterPro" id="IPR050377">
    <property type="entry name" value="Radical_SAM_PqqE_MftC-like"/>
</dbReference>
<dbReference type="AlphaFoldDB" id="A0A2P2E2N5"/>
<dbReference type="SFLD" id="SFLDS00029">
    <property type="entry name" value="Radical_SAM"/>
    <property type="match status" value="1"/>
</dbReference>
<evidence type="ECO:0000256" key="5">
    <source>
        <dbReference type="ARBA" id="ARBA00023014"/>
    </source>
</evidence>
<keyword evidence="9" id="KW-1185">Reference proteome</keyword>
<evidence type="ECO:0000313" key="8">
    <source>
        <dbReference type="EMBL" id="GBF51165.1"/>
    </source>
</evidence>
<dbReference type="EMBL" id="BFBB01000008">
    <property type="protein sequence ID" value="GBF51165.1"/>
    <property type="molecule type" value="Genomic_DNA"/>
</dbReference>
<comment type="caution">
    <text evidence="8">The sequence shown here is derived from an EMBL/GenBank/DDBJ whole genome shotgun (WGS) entry which is preliminary data.</text>
</comment>
<dbReference type="GO" id="GO:0051536">
    <property type="term" value="F:iron-sulfur cluster binding"/>
    <property type="evidence" value="ECO:0007669"/>
    <property type="project" value="UniProtKB-KW"/>
</dbReference>
<dbReference type="InterPro" id="IPR013785">
    <property type="entry name" value="Aldolase_TIM"/>
</dbReference>
<keyword evidence="5" id="KW-0411">Iron-sulfur</keyword>
<feature type="domain" description="Radical SAM core" evidence="6">
    <location>
        <begin position="241"/>
        <end position="386"/>
    </location>
</feature>
<keyword evidence="2" id="KW-0949">S-adenosyl-L-methionine</keyword>
<evidence type="ECO:0000256" key="4">
    <source>
        <dbReference type="ARBA" id="ARBA00023004"/>
    </source>
</evidence>
<keyword evidence="3" id="KW-0479">Metal-binding</keyword>
<sequence>MKKTDYLPSLTAVYLDPSSSKFLYQTLTEDLWDIMIKKIDHCYPNIKIIVGLDKDLFSKFQSSNFPFLNRLELENVETELEFLRKIGGKLPPSKWNDPDWDEVNFLYLKGLTPLLDVDLMKESFSRHKKFFSQYSYSENLPEGIIPTIITREFLSSLPEAVSSDVHSFFLKNINQYDVDIFFVAPDLRQFRLDFRVNQQRNFQIIQSLLSVDQNLSYRDILPKIKENPKIFRIAPSFIEWEIYRGCELNCTFCPRQLIEKDSDNQHISVNEAKLIVSKLNQNIHTSFSICLGGNGEPLLHPQLFEITNEILESSQLNELMIETALYKNVESLFQWLGSLSEEKKKKLSFIVNLSTLNKEVYASLYGKDLYDTVLGNLLKLKDLVPKDSLYVQMIKMVEVGDEVDSYFTFFEKQQINVILQKYNTFAHKLKERRVSDLTPIHREFCWHLNRDLSIDVRGNVNLCKQEWKHQLGNLIHDSFGEIWERGDAHFHNSLIGKHESIPAPCLNCDEWYTFNA</sequence>
<keyword evidence="4" id="KW-0408">Iron</keyword>